<reference evidence="8 9" key="1">
    <citation type="submission" date="2020-08" db="EMBL/GenBank/DDBJ databases">
        <title>Genomic Encyclopedia of Type Strains, Phase IV (KMG-IV): sequencing the most valuable type-strain genomes for metagenomic binning, comparative biology and taxonomic classification.</title>
        <authorList>
            <person name="Goeker M."/>
        </authorList>
    </citation>
    <scope>NUCLEOTIDE SEQUENCE [LARGE SCALE GENOMIC DNA]</scope>
    <source>
        <strain evidence="8 9">DSM 11099</strain>
    </source>
</reference>
<dbReference type="PANTHER" id="PTHR30532">
    <property type="entry name" value="IRON III DICITRATE-BINDING PERIPLASMIC PROTEIN"/>
    <property type="match status" value="1"/>
</dbReference>
<feature type="chain" id="PRO_5031094402" evidence="6">
    <location>
        <begin position="29"/>
        <end position="308"/>
    </location>
</feature>
<dbReference type="RefSeq" id="WP_183826071.1">
    <property type="nucleotide sequence ID" value="NZ_JACHEU010000001.1"/>
</dbReference>
<dbReference type="SUPFAM" id="SSF53807">
    <property type="entry name" value="Helical backbone' metal receptor"/>
    <property type="match status" value="1"/>
</dbReference>
<evidence type="ECO:0000256" key="5">
    <source>
        <dbReference type="ARBA" id="ARBA00022729"/>
    </source>
</evidence>
<comment type="similarity">
    <text evidence="2">Belongs to the bacterial solute-binding protein 8 family.</text>
</comment>
<evidence type="ECO:0000256" key="2">
    <source>
        <dbReference type="ARBA" id="ARBA00008814"/>
    </source>
</evidence>
<proteinExistence type="inferred from homology"/>
<keyword evidence="9" id="KW-1185">Reference proteome</keyword>
<keyword evidence="4" id="KW-0410">Iron transport</keyword>
<dbReference type="GO" id="GO:1901678">
    <property type="term" value="P:iron coordination entity transport"/>
    <property type="evidence" value="ECO:0007669"/>
    <property type="project" value="UniProtKB-ARBA"/>
</dbReference>
<feature type="domain" description="Fe/B12 periplasmic-binding" evidence="7">
    <location>
        <begin position="48"/>
        <end position="308"/>
    </location>
</feature>
<accession>A0A7W9RZT4</accession>
<dbReference type="EMBL" id="JACHEU010000001">
    <property type="protein sequence ID" value="MBB6011364.1"/>
    <property type="molecule type" value="Genomic_DNA"/>
</dbReference>
<dbReference type="Proteomes" id="UP000533306">
    <property type="component" value="Unassembled WGS sequence"/>
</dbReference>
<dbReference type="InterPro" id="IPR033870">
    <property type="entry name" value="FatB"/>
</dbReference>
<dbReference type="InterPro" id="IPR002491">
    <property type="entry name" value="ABC_transptr_periplasmic_BD"/>
</dbReference>
<dbReference type="InterPro" id="IPR051313">
    <property type="entry name" value="Bact_iron-sidero_bind"/>
</dbReference>
<comment type="caution">
    <text evidence="8">The sequence shown here is derived from an EMBL/GenBank/DDBJ whole genome shotgun (WGS) entry which is preliminary data.</text>
</comment>
<keyword evidence="5 6" id="KW-0732">Signal</keyword>
<keyword evidence="4" id="KW-0408">Iron</keyword>
<protein>
    <submittedName>
        <fullName evidence="8">Iron complex transport system substrate-binding protein</fullName>
    </submittedName>
</protein>
<evidence type="ECO:0000256" key="3">
    <source>
        <dbReference type="ARBA" id="ARBA00022448"/>
    </source>
</evidence>
<dbReference type="Gene3D" id="3.40.50.1980">
    <property type="entry name" value="Nitrogenase molybdenum iron protein domain"/>
    <property type="match status" value="2"/>
</dbReference>
<sequence>MKLDRRSILFSLALGALSLQMAPVVAVAQDITVKHTQGEISLPAAPKTVLVFDMASIDTLDALGVEIAGVPASNFPPYLAKYAGDEYAKIGSLFEPDLEAVNAADADLIIVGGRSSAKFAELSKIAPTIDLTVDNTNLVDSVKSNVSLLGKVFDREKEAADKIAALDASIAAAREAASGAGKGLLILTTGGKMSAYGPGSRFGMLHSVFGVEPARADLQAGNHGQAISFEFILEANPDWLFVIDRDAAIGREGSAAQQMLDNDLVGQTNAWKNGHVVYLDPVNWYLVGGGITALSASADQIAKALRKE</sequence>
<organism evidence="8 9">
    <name type="scientific">Aquamicrobium lusatiense</name>
    <dbReference type="NCBI Taxonomy" id="89772"/>
    <lineage>
        <taxon>Bacteria</taxon>
        <taxon>Pseudomonadati</taxon>
        <taxon>Pseudomonadota</taxon>
        <taxon>Alphaproteobacteria</taxon>
        <taxon>Hyphomicrobiales</taxon>
        <taxon>Phyllobacteriaceae</taxon>
        <taxon>Aquamicrobium</taxon>
    </lineage>
</organism>
<evidence type="ECO:0000313" key="8">
    <source>
        <dbReference type="EMBL" id="MBB6011364.1"/>
    </source>
</evidence>
<evidence type="ECO:0000313" key="9">
    <source>
        <dbReference type="Proteomes" id="UP000533306"/>
    </source>
</evidence>
<gene>
    <name evidence="8" type="ORF">HNR59_000709</name>
</gene>
<dbReference type="PANTHER" id="PTHR30532:SF28">
    <property type="entry name" value="PETROBACTIN-BINDING PROTEIN YCLQ"/>
    <property type="match status" value="1"/>
</dbReference>
<evidence type="ECO:0000256" key="4">
    <source>
        <dbReference type="ARBA" id="ARBA00022496"/>
    </source>
</evidence>
<evidence type="ECO:0000259" key="7">
    <source>
        <dbReference type="PROSITE" id="PS50983"/>
    </source>
</evidence>
<evidence type="ECO:0000256" key="6">
    <source>
        <dbReference type="SAM" id="SignalP"/>
    </source>
</evidence>
<name>A0A7W9RZT4_9HYPH</name>
<feature type="signal peptide" evidence="6">
    <location>
        <begin position="1"/>
        <end position="28"/>
    </location>
</feature>
<dbReference type="AlphaFoldDB" id="A0A7W9RZT4"/>
<keyword evidence="3" id="KW-0813">Transport</keyword>
<comment type="subcellular location">
    <subcellularLocation>
        <location evidence="1">Cell envelope</location>
    </subcellularLocation>
</comment>
<dbReference type="PROSITE" id="PS50983">
    <property type="entry name" value="FE_B12_PBP"/>
    <property type="match status" value="1"/>
</dbReference>
<dbReference type="CDD" id="cd01140">
    <property type="entry name" value="FatB"/>
    <property type="match status" value="1"/>
</dbReference>
<dbReference type="GO" id="GO:0030288">
    <property type="term" value="C:outer membrane-bounded periplasmic space"/>
    <property type="evidence" value="ECO:0007669"/>
    <property type="project" value="TreeGrafter"/>
</dbReference>
<keyword evidence="4" id="KW-0406">Ion transport</keyword>
<dbReference type="Pfam" id="PF01497">
    <property type="entry name" value="Peripla_BP_2"/>
    <property type="match status" value="1"/>
</dbReference>
<evidence type="ECO:0000256" key="1">
    <source>
        <dbReference type="ARBA" id="ARBA00004196"/>
    </source>
</evidence>